<feature type="compositionally biased region" description="Basic residues" evidence="1">
    <location>
        <begin position="161"/>
        <end position="179"/>
    </location>
</feature>
<dbReference type="Proteomes" id="UP000298763">
    <property type="component" value="Chromosome"/>
</dbReference>
<dbReference type="RefSeq" id="WP_137314457.1">
    <property type="nucleotide sequence ID" value="NZ_CP040017.1"/>
</dbReference>
<dbReference type="InterPro" id="IPR024445">
    <property type="entry name" value="Tnp_ISXO2-like"/>
</dbReference>
<name>A0A4P8HSW0_9BURK</name>
<dbReference type="SMART" id="SM01126">
    <property type="entry name" value="DDE_Tnp_IS1595"/>
    <property type="match status" value="1"/>
</dbReference>
<evidence type="ECO:0000313" key="3">
    <source>
        <dbReference type="EMBL" id="MBB3220937.1"/>
    </source>
</evidence>
<evidence type="ECO:0000259" key="2">
    <source>
        <dbReference type="SMART" id="SM01126"/>
    </source>
</evidence>
<reference evidence="4 5" key="1">
    <citation type="submission" date="2019-05" db="EMBL/GenBank/DDBJ databases">
        <title>Draft Genome Sequences of Six Type Strains of the Genus Massilia.</title>
        <authorList>
            <person name="Miess H."/>
            <person name="Frediansyhah A."/>
            <person name="Gross H."/>
        </authorList>
    </citation>
    <scope>NUCLEOTIDE SEQUENCE [LARGE SCALE GENOMIC DNA]</scope>
    <source>
        <strain evidence="4 5">DSMZ 26121</strain>
    </source>
</reference>
<dbReference type="EMBL" id="JACHXS010000002">
    <property type="protein sequence ID" value="MBB3220937.1"/>
    <property type="molecule type" value="Genomic_DNA"/>
</dbReference>
<dbReference type="NCBIfam" id="NF033547">
    <property type="entry name" value="transpos_IS1595"/>
    <property type="match status" value="1"/>
</dbReference>
<evidence type="ECO:0000313" key="4">
    <source>
        <dbReference type="EMBL" id="QCP11610.1"/>
    </source>
</evidence>
<proteinExistence type="predicted"/>
<evidence type="ECO:0000256" key="1">
    <source>
        <dbReference type="SAM" id="MobiDB-lite"/>
    </source>
</evidence>
<dbReference type="OrthoDB" id="8964415at2"/>
<organism evidence="3 6">
    <name type="scientific">Pseudoduganella umbonata</name>
    <dbReference type="NCBI Taxonomy" id="864828"/>
    <lineage>
        <taxon>Bacteria</taxon>
        <taxon>Pseudomonadati</taxon>
        <taxon>Pseudomonadota</taxon>
        <taxon>Betaproteobacteria</taxon>
        <taxon>Burkholderiales</taxon>
        <taxon>Oxalobacteraceae</taxon>
        <taxon>Telluria group</taxon>
        <taxon>Pseudoduganella</taxon>
    </lineage>
</organism>
<dbReference type="Proteomes" id="UP000584325">
    <property type="component" value="Unassembled WGS sequence"/>
</dbReference>
<protein>
    <submittedName>
        <fullName evidence="4">IS1595 family transposase</fullName>
    </submittedName>
    <submittedName>
        <fullName evidence="3">Transposase-like protein</fullName>
    </submittedName>
</protein>
<feature type="domain" description="ISXO2-like transposase" evidence="2">
    <location>
        <begin position="143"/>
        <end position="296"/>
    </location>
</feature>
<gene>
    <name evidence="4" type="ORF">FCL38_15180</name>
    <name evidence="3" type="ORF">FHS02_001736</name>
</gene>
<reference evidence="3 6" key="2">
    <citation type="submission" date="2020-08" db="EMBL/GenBank/DDBJ databases">
        <title>Genomic Encyclopedia of Type Strains, Phase III (KMG-III): the genomes of soil and plant-associated and newly described type strains.</title>
        <authorList>
            <person name="Whitman W."/>
        </authorList>
    </citation>
    <scope>NUCLEOTIDE SEQUENCE [LARGE SCALE GENOMIC DNA]</scope>
    <source>
        <strain evidence="3 6">CECT 7753</strain>
    </source>
</reference>
<keyword evidence="5" id="KW-1185">Reference proteome</keyword>
<evidence type="ECO:0000313" key="5">
    <source>
        <dbReference type="Proteomes" id="UP000298763"/>
    </source>
</evidence>
<sequence length="319" mass="35426">MGAAELGAVIAALAKLQLSEDEIALLQGALATFMQPGQCLRLIEEGAGRPACPVCGNPRCHRCGHANGLQRYRCVVCRRSFNALTGTPLARLRLRDKWLPYLQCLIDSTTVRAAAERVAVARSTSFRWRHRFIAGVRREPRPQLSGVVEADETYHLESQKGSRHMGRPPRQRGGKASRRGISKQFDCILVARDRNRQTCDFVTGRGPVSASQLAQHLRPVLAPDVLLVTDSARSYQAFAQRAGITHETVNVKAGIRARGAIHIQNVNGWHSRFKTWLRRFNGVASRYLANYTGWQRVLDAAVLTTPRQWLGVAVEKFSG</sequence>
<feature type="region of interest" description="Disordered" evidence="1">
    <location>
        <begin position="155"/>
        <end position="179"/>
    </location>
</feature>
<dbReference type="Pfam" id="PF12762">
    <property type="entry name" value="DDE_Tnp_IS1595"/>
    <property type="match status" value="1"/>
</dbReference>
<accession>A0A4P8HSW0</accession>
<dbReference type="EMBL" id="CP040017">
    <property type="protein sequence ID" value="QCP11610.1"/>
    <property type="molecule type" value="Genomic_DNA"/>
</dbReference>
<dbReference type="AlphaFoldDB" id="A0A4P8HSW0"/>
<evidence type="ECO:0000313" key="6">
    <source>
        <dbReference type="Proteomes" id="UP000584325"/>
    </source>
</evidence>